<dbReference type="InterPro" id="IPR010982">
    <property type="entry name" value="Lambda_DNA-bd_dom_sf"/>
</dbReference>
<organism evidence="2 3">
    <name type="scientific">Bacillus salipaludis</name>
    <dbReference type="NCBI Taxonomy" id="2547811"/>
    <lineage>
        <taxon>Bacteria</taxon>
        <taxon>Bacillati</taxon>
        <taxon>Bacillota</taxon>
        <taxon>Bacilli</taxon>
        <taxon>Bacillales</taxon>
        <taxon>Bacillaceae</taxon>
        <taxon>Bacillus</taxon>
    </lineage>
</organism>
<name>A0ABW8RP73_9BACI</name>
<dbReference type="PROSITE" id="PS50943">
    <property type="entry name" value="HTH_CROC1"/>
    <property type="match status" value="1"/>
</dbReference>
<accession>A0ABW8RP73</accession>
<proteinExistence type="predicted"/>
<keyword evidence="3" id="KW-1185">Reference proteome</keyword>
<dbReference type="Pfam" id="PF01381">
    <property type="entry name" value="HTH_3"/>
    <property type="match status" value="1"/>
</dbReference>
<dbReference type="CDD" id="cd00093">
    <property type="entry name" value="HTH_XRE"/>
    <property type="match status" value="1"/>
</dbReference>
<sequence length="75" mass="8651">MKNQHLLHIGKGLKSVRIEKNLTQLQLSCLCNIHRPHISMLERNVKRPKLRVIFLLAAGLGMKASELVKEIEHYL</sequence>
<protein>
    <submittedName>
        <fullName evidence="2">Helix-turn-helix domain-containing protein</fullName>
    </submittedName>
</protein>
<dbReference type="SUPFAM" id="SSF47413">
    <property type="entry name" value="lambda repressor-like DNA-binding domains"/>
    <property type="match status" value="1"/>
</dbReference>
<evidence type="ECO:0000313" key="3">
    <source>
        <dbReference type="Proteomes" id="UP001623041"/>
    </source>
</evidence>
<dbReference type="Gene3D" id="1.10.260.40">
    <property type="entry name" value="lambda repressor-like DNA-binding domains"/>
    <property type="match status" value="1"/>
</dbReference>
<dbReference type="EMBL" id="JBJHQH010000021">
    <property type="protein sequence ID" value="MFK9094214.1"/>
    <property type="molecule type" value="Genomic_DNA"/>
</dbReference>
<dbReference type="Proteomes" id="UP001623041">
    <property type="component" value="Unassembled WGS sequence"/>
</dbReference>
<reference evidence="2 3" key="1">
    <citation type="submission" date="2024-11" db="EMBL/GenBank/DDBJ databases">
        <authorList>
            <person name="Lucas J.A."/>
        </authorList>
    </citation>
    <scope>NUCLEOTIDE SEQUENCE [LARGE SCALE GENOMIC DNA]</scope>
    <source>
        <strain evidence="2 3">Z 5.4</strain>
    </source>
</reference>
<evidence type="ECO:0000313" key="2">
    <source>
        <dbReference type="EMBL" id="MFK9094214.1"/>
    </source>
</evidence>
<dbReference type="SMART" id="SM00530">
    <property type="entry name" value="HTH_XRE"/>
    <property type="match status" value="1"/>
</dbReference>
<evidence type="ECO:0000259" key="1">
    <source>
        <dbReference type="PROSITE" id="PS50943"/>
    </source>
</evidence>
<dbReference type="InterPro" id="IPR001387">
    <property type="entry name" value="Cro/C1-type_HTH"/>
</dbReference>
<dbReference type="RefSeq" id="WP_406582690.1">
    <property type="nucleotide sequence ID" value="NZ_JBJHQH010000021.1"/>
</dbReference>
<feature type="domain" description="HTH cro/C1-type" evidence="1">
    <location>
        <begin position="13"/>
        <end position="67"/>
    </location>
</feature>
<comment type="caution">
    <text evidence="2">The sequence shown here is derived from an EMBL/GenBank/DDBJ whole genome shotgun (WGS) entry which is preliminary data.</text>
</comment>
<gene>
    <name evidence="2" type="ORF">ACJEBI_22410</name>
</gene>